<comment type="similarity">
    <text evidence="8">Belongs to the EIF-2B alpha/beta/delta subunits family. MtnA subfamily.</text>
</comment>
<dbReference type="SUPFAM" id="SSF100950">
    <property type="entry name" value="NagB/RpiA/CoA transferase-like"/>
    <property type="match status" value="1"/>
</dbReference>
<evidence type="ECO:0000256" key="6">
    <source>
        <dbReference type="ARBA" id="ARBA00023239"/>
    </source>
</evidence>
<dbReference type="Pfam" id="PF01008">
    <property type="entry name" value="IF-2B"/>
    <property type="match status" value="1"/>
</dbReference>
<sequence>MDDSSLIWDDGALVTIDQRGLPHEVRELRLGTVDEIIDAITTLAIRGAPAIGIAGAFGVVIATRAQTSDRVVDVAAVEAEADRIAAARPTAVNLAWAVDRVRARIADGADAVLAETLDMLAEDGRVNLAAATHAADLVQRLCGEGPLQLLTHCNTGRLATSAVGTAIGALRVLHERGAVADVIVDETRPLLQGARLTAWELAEAGIPHRLTIDSAAAWAMATGQVDAVLVGADRITANGDVANKIGTFTLALAARHHGIPFIVVAPESTRDTAMATGAQIVVEQRAADEVTGFGGVASAPAGTAVFNPAFDVTPTDLVTAVVTENGVVYRNSDTFDAQGRAIAPTGATVATPLDSHGDIDDHRQPLAEQGRAIAATARQLYDRGWMPGTAGNISVRAGDDALVTASGLSKGELTERDTVLVGVADTVARPGQNRKPSAETSIHTAVYRTRAAGAVVHVHSPFATALATTAARPGDAVTTLRITGYELLKGFGLRDASTVDVPVFPNWPDVPRIGADIETYLRDNPTAPPILFITGHGITTWGDTLAQARDRAECLEALCELIARTGRTDATPLEIG</sequence>
<comment type="function">
    <text evidence="7">Catalyzes the dehydration of methylthioribulose-1-phosphate (MTRu-1-P) into 2,3-diketo-5-methylthiopentyl-1-phosphate (DK-MTP-1-P).</text>
</comment>
<dbReference type="InterPro" id="IPR042529">
    <property type="entry name" value="IF_2B-like_C"/>
</dbReference>
<feature type="site" description="Transition state stabilizer" evidence="8">
    <location>
        <position position="153"/>
    </location>
</feature>
<dbReference type="InterPro" id="IPR036409">
    <property type="entry name" value="Aldolase_II/adducin_N_sf"/>
</dbReference>
<feature type="binding site" evidence="8">
    <location>
        <begin position="46"/>
        <end position="48"/>
    </location>
    <ligand>
        <name>substrate</name>
    </ligand>
</feature>
<keyword evidence="3 7" id="KW-0862">Zinc</keyword>
<comment type="pathway">
    <text evidence="8">Amino-acid biosynthesis; L-methionine biosynthesis via salvage pathway; L-methionine from S-methyl-5-thio-alpha-D-ribose 1-phosphate: step 1/6.</text>
</comment>
<dbReference type="InterPro" id="IPR017714">
    <property type="entry name" value="MethylthioRu-1-P_deHdtase_MtnB"/>
</dbReference>
<dbReference type="InterPro" id="IPR001303">
    <property type="entry name" value="Aldolase_II/adducin_N"/>
</dbReference>
<evidence type="ECO:0000256" key="2">
    <source>
        <dbReference type="ARBA" id="ARBA00022723"/>
    </source>
</evidence>
<dbReference type="RefSeq" id="WP_189026812.1">
    <property type="nucleotide sequence ID" value="NZ_BMNE01000002.1"/>
</dbReference>
<organism evidence="10 11">
    <name type="scientific">Nocardia rhizosphaerihabitans</name>
    <dbReference type="NCBI Taxonomy" id="1691570"/>
    <lineage>
        <taxon>Bacteria</taxon>
        <taxon>Bacillati</taxon>
        <taxon>Actinomycetota</taxon>
        <taxon>Actinomycetes</taxon>
        <taxon>Mycobacteriales</taxon>
        <taxon>Nocardiaceae</taxon>
        <taxon>Nocardia</taxon>
    </lineage>
</organism>
<dbReference type="InterPro" id="IPR011559">
    <property type="entry name" value="Initiation_fac_2B_a/b/d"/>
</dbReference>
<comment type="cofactor">
    <cofactor evidence="7">
        <name>Zn(2+)</name>
        <dbReference type="ChEBI" id="CHEBI:29105"/>
    </cofactor>
    <text evidence="7">Binds 1 zinc ion per subunit.</text>
</comment>
<dbReference type="EC" id="5.3.1.23" evidence="8"/>
<dbReference type="PANTHER" id="PTHR43475:SF1">
    <property type="entry name" value="METHYLTHIORIBOSE-1-PHOSPHATE ISOMERASE"/>
    <property type="match status" value="1"/>
</dbReference>
<proteinExistence type="inferred from homology"/>
<evidence type="ECO:0000256" key="7">
    <source>
        <dbReference type="HAMAP-Rule" id="MF_01677"/>
    </source>
</evidence>
<feature type="domain" description="Class II aldolase/adducin N-terminal" evidence="9">
    <location>
        <begin position="371"/>
        <end position="563"/>
    </location>
</feature>
<feature type="active site" description="Proton donor" evidence="8">
    <location>
        <position position="233"/>
    </location>
</feature>
<dbReference type="SUPFAM" id="SSF53639">
    <property type="entry name" value="AraD/HMP-PK domain-like"/>
    <property type="match status" value="1"/>
</dbReference>
<feature type="binding site" evidence="7">
    <location>
        <position position="457"/>
    </location>
    <ligand>
        <name>Zn(2+)</name>
        <dbReference type="ChEBI" id="CHEBI:29105"/>
    </ligand>
</feature>
<accession>A0ABQ2KAC6</accession>
<evidence type="ECO:0000256" key="1">
    <source>
        <dbReference type="ARBA" id="ARBA00022605"/>
    </source>
</evidence>
<feature type="binding site" evidence="7">
    <location>
        <position position="459"/>
    </location>
    <ligand>
        <name>Zn(2+)</name>
        <dbReference type="ChEBI" id="CHEBI:29105"/>
    </ligand>
</feature>
<dbReference type="InterPro" id="IPR005251">
    <property type="entry name" value="IF-M1Pi"/>
</dbReference>
<reference evidence="11" key="1">
    <citation type="journal article" date="2019" name="Int. J. Syst. Evol. Microbiol.">
        <title>The Global Catalogue of Microorganisms (GCM) 10K type strain sequencing project: providing services to taxonomists for standard genome sequencing and annotation.</title>
        <authorList>
            <consortium name="The Broad Institute Genomics Platform"/>
            <consortium name="The Broad Institute Genome Sequencing Center for Infectious Disease"/>
            <person name="Wu L."/>
            <person name="Ma J."/>
        </authorList>
    </citation>
    <scope>NUCLEOTIDE SEQUENCE [LARGE SCALE GENOMIC DNA]</scope>
    <source>
        <strain evidence="11">CGMCC 4.7329</strain>
    </source>
</reference>
<dbReference type="Proteomes" id="UP000658127">
    <property type="component" value="Unassembled WGS sequence"/>
</dbReference>
<feature type="binding site" evidence="8">
    <location>
        <position position="88"/>
    </location>
    <ligand>
        <name>substrate</name>
    </ligand>
</feature>
<evidence type="ECO:0000256" key="5">
    <source>
        <dbReference type="ARBA" id="ARBA00023235"/>
    </source>
</evidence>
<evidence type="ECO:0000313" key="10">
    <source>
        <dbReference type="EMBL" id="GGN76961.1"/>
    </source>
</evidence>
<evidence type="ECO:0000256" key="4">
    <source>
        <dbReference type="ARBA" id="ARBA00023167"/>
    </source>
</evidence>
<comment type="catalytic activity">
    <reaction evidence="7">
        <text>5-(methylsulfanyl)-D-ribulose 1-phosphate = 5-methylsulfanyl-2,3-dioxopentyl phosphate + H2O</text>
        <dbReference type="Rhea" id="RHEA:15549"/>
        <dbReference type="ChEBI" id="CHEBI:15377"/>
        <dbReference type="ChEBI" id="CHEBI:58548"/>
        <dbReference type="ChEBI" id="CHEBI:58828"/>
        <dbReference type="EC" id="4.2.1.109"/>
    </reaction>
</comment>
<keyword evidence="6 7" id="KW-0456">Lyase</keyword>
<keyword evidence="11" id="KW-1185">Reference proteome</keyword>
<dbReference type="NCBIfam" id="TIGR00524">
    <property type="entry name" value="eIF-2B_rel"/>
    <property type="match status" value="1"/>
</dbReference>
<protein>
    <recommendedName>
        <fullName evidence="7 8">Multifunctional fusion protein</fullName>
    </recommendedName>
    <domain>
        <recommendedName>
            <fullName evidence="8">Methylthioribose-1-phosphate isomerase</fullName>
            <shortName evidence="8">M1Pi</shortName>
            <shortName evidence="8">MTR-1-P isomerase</shortName>
            <ecNumber evidence="8">5.3.1.23</ecNumber>
        </recommendedName>
        <alternativeName>
            <fullName evidence="8">S-methyl-5-thioribose-1-phosphate isomerase</fullName>
        </alternativeName>
    </domain>
    <domain>
        <recommendedName>
            <fullName evidence="7">Methylthioribulose-1-phosphate dehydratase</fullName>
            <shortName evidence="7">MTRu-1-P dehydratase</shortName>
            <ecNumber evidence="7">4.2.1.109</ecNumber>
        </recommendedName>
    </domain>
</protein>
<comment type="caution">
    <text evidence="10">The sequence shown here is derived from an EMBL/GenBank/DDBJ whole genome shotgun (WGS) entry which is preliminary data.</text>
</comment>
<comment type="function">
    <text evidence="8">Catalyzes the interconversion of methylthioribose-1-phosphate (MTR-1-P) into methylthioribulose-1-phosphate (MTRu-1-P).</text>
</comment>
<evidence type="ECO:0000256" key="8">
    <source>
        <dbReference type="HAMAP-Rule" id="MF_01678"/>
    </source>
</evidence>
<comment type="similarity">
    <text evidence="7">Belongs to the aldolase class II family. MtnB subfamily.</text>
</comment>
<dbReference type="Gene3D" id="1.20.120.420">
    <property type="entry name" value="translation initiation factor eif-2b, domain 1"/>
    <property type="match status" value="1"/>
</dbReference>
<gene>
    <name evidence="7" type="primary">mtnB</name>
    <name evidence="8" type="synonym">mtnA</name>
    <name evidence="10" type="ORF">GCM10011610_22900</name>
</gene>
<name>A0ABQ2KAC6_9NOCA</name>
<dbReference type="InterPro" id="IPR000649">
    <property type="entry name" value="IF-2B-related"/>
</dbReference>
<dbReference type="Gene3D" id="3.40.225.10">
    <property type="entry name" value="Class II aldolase/adducin N-terminal domain"/>
    <property type="match status" value="1"/>
</dbReference>
<feature type="binding site" evidence="8">
    <location>
        <begin position="243"/>
        <end position="244"/>
    </location>
    <ligand>
        <name>substrate</name>
    </ligand>
</feature>
<dbReference type="Pfam" id="PF00596">
    <property type="entry name" value="Aldolase_II"/>
    <property type="match status" value="1"/>
</dbReference>
<dbReference type="InterPro" id="IPR027363">
    <property type="entry name" value="M1Pi_N"/>
</dbReference>
<feature type="binding site" evidence="8">
    <location>
        <position position="192"/>
    </location>
    <ligand>
        <name>substrate</name>
    </ligand>
</feature>
<evidence type="ECO:0000313" key="11">
    <source>
        <dbReference type="Proteomes" id="UP000658127"/>
    </source>
</evidence>
<comment type="pathway">
    <text evidence="7">Amino-acid biosynthesis; L-methionine biosynthesis via salvage pathway; L-methionine from S-methyl-5-thio-alpha-D-ribose 1-phosphate: step 2/6.</text>
</comment>
<dbReference type="NCBIfam" id="TIGR03328">
    <property type="entry name" value="salvage_mtnB"/>
    <property type="match status" value="1"/>
</dbReference>
<dbReference type="NCBIfam" id="TIGR00512">
    <property type="entry name" value="salvage_mtnA"/>
    <property type="match status" value="1"/>
</dbReference>
<dbReference type="Gene3D" id="3.40.50.10470">
    <property type="entry name" value="Translation initiation factor eif-2b, domain 2"/>
    <property type="match status" value="1"/>
</dbReference>
<dbReference type="SMART" id="SM01007">
    <property type="entry name" value="Aldolase_II"/>
    <property type="match status" value="1"/>
</dbReference>
<dbReference type="EMBL" id="BMNE01000002">
    <property type="protein sequence ID" value="GGN76961.1"/>
    <property type="molecule type" value="Genomic_DNA"/>
</dbReference>
<dbReference type="NCBIfam" id="NF004326">
    <property type="entry name" value="PRK05720.1"/>
    <property type="match status" value="1"/>
</dbReference>
<evidence type="ECO:0000256" key="3">
    <source>
        <dbReference type="ARBA" id="ARBA00022833"/>
    </source>
</evidence>
<comment type="catalytic activity">
    <reaction evidence="8">
        <text>5-(methylsulfanyl)-alpha-D-ribose 1-phosphate = 5-(methylsulfanyl)-D-ribulose 1-phosphate</text>
        <dbReference type="Rhea" id="RHEA:19989"/>
        <dbReference type="ChEBI" id="CHEBI:58533"/>
        <dbReference type="ChEBI" id="CHEBI:58548"/>
        <dbReference type="EC" id="5.3.1.23"/>
    </reaction>
</comment>
<evidence type="ECO:0000259" key="9">
    <source>
        <dbReference type="SMART" id="SM01007"/>
    </source>
</evidence>
<keyword evidence="4 7" id="KW-0486">Methionine biosynthesis</keyword>
<keyword evidence="5 8" id="KW-0413">Isomerase</keyword>
<dbReference type="HAMAP" id="MF_01677">
    <property type="entry name" value="Salvage_MtnB"/>
    <property type="match status" value="1"/>
</dbReference>
<keyword evidence="1 7" id="KW-0028">Amino-acid biosynthesis</keyword>
<dbReference type="InterPro" id="IPR037171">
    <property type="entry name" value="NagB/RpiA_transferase-like"/>
</dbReference>
<dbReference type="HAMAP" id="MF_01678">
    <property type="entry name" value="Salvage_MtnA"/>
    <property type="match status" value="1"/>
</dbReference>
<dbReference type="EC" id="4.2.1.109" evidence="7"/>
<dbReference type="PANTHER" id="PTHR43475">
    <property type="entry name" value="METHYLTHIORIBOSE-1-PHOSPHATE ISOMERASE"/>
    <property type="match status" value="1"/>
</dbReference>
<keyword evidence="2 7" id="KW-0479">Metal-binding</keyword>